<dbReference type="AlphaFoldDB" id="E6PE81"/>
<dbReference type="GO" id="GO:0005777">
    <property type="term" value="C:peroxisome"/>
    <property type="evidence" value="ECO:0007669"/>
    <property type="project" value="UniProtKB-ARBA"/>
</dbReference>
<name>E6PE81_9ZZZZ</name>
<dbReference type="SUPFAM" id="SSF55103">
    <property type="entry name" value="FAD-linked oxidases, C-terminal domain"/>
    <property type="match status" value="1"/>
</dbReference>
<dbReference type="InterPro" id="IPR025650">
    <property type="entry name" value="Alkyl-DHAP_Synthase"/>
</dbReference>
<feature type="domain" description="FAD-binding PCMH-type" evidence="4">
    <location>
        <begin position="84"/>
        <end position="265"/>
    </location>
</feature>
<dbReference type="InterPro" id="IPR016169">
    <property type="entry name" value="FAD-bd_PCMH_sub2"/>
</dbReference>
<dbReference type="InterPro" id="IPR036318">
    <property type="entry name" value="FAD-bd_PCMH-like_sf"/>
</dbReference>
<dbReference type="Pfam" id="PF02913">
    <property type="entry name" value="FAD-oxidase_C"/>
    <property type="match status" value="1"/>
</dbReference>
<dbReference type="PROSITE" id="PS51387">
    <property type="entry name" value="FAD_PCMH"/>
    <property type="match status" value="1"/>
</dbReference>
<dbReference type="GO" id="GO:0071949">
    <property type="term" value="F:FAD binding"/>
    <property type="evidence" value="ECO:0007669"/>
    <property type="project" value="InterPro"/>
</dbReference>
<dbReference type="Gene3D" id="3.30.43.10">
    <property type="entry name" value="Uridine Diphospho-n-acetylenolpyruvylglucosamine Reductase, domain 2"/>
    <property type="match status" value="1"/>
</dbReference>
<organism evidence="5">
    <name type="scientific">mine drainage metagenome</name>
    <dbReference type="NCBI Taxonomy" id="410659"/>
    <lineage>
        <taxon>unclassified sequences</taxon>
        <taxon>metagenomes</taxon>
        <taxon>ecological metagenomes</taxon>
    </lineage>
</organism>
<evidence type="ECO:0000256" key="2">
    <source>
        <dbReference type="ARBA" id="ARBA00022630"/>
    </source>
</evidence>
<dbReference type="Gene3D" id="3.30.465.10">
    <property type="match status" value="1"/>
</dbReference>
<accession>E6PE81</accession>
<protein>
    <submittedName>
        <fullName evidence="5">FAD linked oxidase-like</fullName>
    </submittedName>
</protein>
<sequence>MRRWNGWGEEAVHLDLPQNALAYLRERLGEGVPPRDARFEDVLASAEPSRLPAHPTIDTSEATRVLHARGQSLPDWLALRFGRIDRLPDGVAFPESSHDVRELFEYARDVGACIIPYGGGTSVVGHINPPERFDRPVLTVSLARMRRLLDLDEESRLATFGAGVAGPDLEAQLRTHGYTLGHFPQSFEFSTLGGWVVTRSSGQQSLRYGRIEQLFAGGRLETPSGTLAIPTVPASAAGIDLRELVLGSEGRLGILTEATVRVRPVPAHESFHGWFFPTWERAEAAVRALAHAGLPLSMIRLANAHETLTTLRLANAGIAPAFLERYLKLRGYGDERCLLIVGITGDAESVRSTLASARDIAGDRNGLYFGTQLGKRWQKNRFHGVYLRNALWEHGYAVDTVETAVDWPRVGTMVAAIESAAHAEFGSEAIHGYTHLSHVYAQGSSVYSTFIFRIAPTYEENLHRWQQLKGAVSEAIVANGGTISHQHGVGTDHRPYLVAEKGLLGIGAMRALFRDFDPDAMMNPGKLC</sequence>
<dbReference type="InterPro" id="IPR016167">
    <property type="entry name" value="FAD-bd_PCMH_sub1"/>
</dbReference>
<dbReference type="InterPro" id="IPR016164">
    <property type="entry name" value="FAD-linked_Oxase-like_C"/>
</dbReference>
<reference evidence="5" key="1">
    <citation type="submission" date="2009-10" db="EMBL/GenBank/DDBJ databases">
        <title>Diversity of trophic interactions inside an arsenic-rich microbial ecosystem.</title>
        <authorList>
            <person name="Bertin P.N."/>
            <person name="Heinrich-Salmeron A."/>
            <person name="Pelletier E."/>
            <person name="Goulhen-Chollet F."/>
            <person name="Arsene-Ploetze F."/>
            <person name="Gallien S."/>
            <person name="Calteau A."/>
            <person name="Vallenet D."/>
            <person name="Casiot C."/>
            <person name="Chane-Woon-Ming B."/>
            <person name="Giloteaux L."/>
            <person name="Barakat M."/>
            <person name="Bonnefoy V."/>
            <person name="Bruneel O."/>
            <person name="Chandler M."/>
            <person name="Cleiss J."/>
            <person name="Duran R."/>
            <person name="Elbaz-Poulichet F."/>
            <person name="Fonknechten N."/>
            <person name="Lauga B."/>
            <person name="Mornico D."/>
            <person name="Ortet P."/>
            <person name="Schaeffer C."/>
            <person name="Siguier P."/>
            <person name="Alexander Thil Smith A."/>
            <person name="Van Dorsselaer A."/>
            <person name="Weissenbach J."/>
            <person name="Medigue C."/>
            <person name="Le Paslier D."/>
        </authorList>
    </citation>
    <scope>NUCLEOTIDE SEQUENCE</scope>
</reference>
<evidence type="ECO:0000259" key="4">
    <source>
        <dbReference type="PROSITE" id="PS51387"/>
    </source>
</evidence>
<dbReference type="EMBL" id="CABL01000003">
    <property type="protein sequence ID" value="CBH74766.1"/>
    <property type="molecule type" value="Genomic_DNA"/>
</dbReference>
<keyword evidence="3" id="KW-0274">FAD</keyword>
<dbReference type="InterPro" id="IPR004113">
    <property type="entry name" value="FAD-bd_oxidored_4_C"/>
</dbReference>
<comment type="caution">
    <text evidence="5">The sequence shown here is derived from an EMBL/GenBank/DDBJ whole genome shotgun (WGS) entry which is preliminary data.</text>
</comment>
<dbReference type="GO" id="GO:0008610">
    <property type="term" value="P:lipid biosynthetic process"/>
    <property type="evidence" value="ECO:0007669"/>
    <property type="project" value="InterPro"/>
</dbReference>
<dbReference type="Gene3D" id="3.30.70.3450">
    <property type="match status" value="1"/>
</dbReference>
<gene>
    <name evidence="5" type="ORF">CARN1_0397</name>
</gene>
<dbReference type="GO" id="GO:0008609">
    <property type="term" value="F:alkylglycerone-phosphate synthase activity"/>
    <property type="evidence" value="ECO:0007669"/>
    <property type="project" value="InterPro"/>
</dbReference>
<evidence type="ECO:0000256" key="3">
    <source>
        <dbReference type="ARBA" id="ARBA00022827"/>
    </source>
</evidence>
<dbReference type="PANTHER" id="PTHR46568">
    <property type="entry name" value="ALKYLDIHYDROXYACETONEPHOSPHATE SYNTHASE, PEROXISOMAL"/>
    <property type="match status" value="1"/>
</dbReference>
<comment type="similarity">
    <text evidence="1">Belongs to the FAD-binding oxidoreductase/transferase type 4 family.</text>
</comment>
<keyword evidence="2" id="KW-0285">Flavoprotein</keyword>
<dbReference type="InterPro" id="IPR016166">
    <property type="entry name" value="FAD-bd_PCMH"/>
</dbReference>
<dbReference type="SUPFAM" id="SSF56176">
    <property type="entry name" value="FAD-binding/transporter-associated domain-like"/>
    <property type="match status" value="1"/>
</dbReference>
<evidence type="ECO:0000256" key="1">
    <source>
        <dbReference type="ARBA" id="ARBA00008000"/>
    </source>
</evidence>
<dbReference type="InterPro" id="IPR006094">
    <property type="entry name" value="Oxid_FAD_bind_N"/>
</dbReference>
<evidence type="ECO:0000313" key="5">
    <source>
        <dbReference type="EMBL" id="CBH74766.1"/>
    </source>
</evidence>
<dbReference type="Gene3D" id="1.10.45.10">
    <property type="entry name" value="Vanillyl-alcohol Oxidase, Chain A, domain 4"/>
    <property type="match status" value="1"/>
</dbReference>
<dbReference type="InterPro" id="IPR016171">
    <property type="entry name" value="Vanillyl_alc_oxidase_C-sub2"/>
</dbReference>
<dbReference type="Gene3D" id="3.30.300.330">
    <property type="match status" value="1"/>
</dbReference>
<proteinExistence type="inferred from homology"/>
<dbReference type="PANTHER" id="PTHR46568:SF1">
    <property type="entry name" value="ALKYLDIHYDROXYACETONEPHOSPHATE SYNTHASE, PEROXISOMAL"/>
    <property type="match status" value="1"/>
</dbReference>
<dbReference type="Pfam" id="PF01565">
    <property type="entry name" value="FAD_binding_4"/>
    <property type="match status" value="1"/>
</dbReference>